<sequence>MRLGKDAQNCKTSKQQKRYTSMCSQQTTKQIFCIFLEELPSKLDQLFKIDEAIHKYQETMCHLALIPTHPEKDDLMRDLKAEILKCQQLRDETRLVLNLMIEEAGKIAKS</sequence>
<reference evidence="1 2" key="1">
    <citation type="journal article" date="2011" name="PLoS Pathog.">
        <title>Dynamic evolution of pathogenicity revealed by sequencing and comparative genomics of 19 Pseudomonas syringae isolates.</title>
        <authorList>
            <person name="Baltrus D.A."/>
            <person name="Nishimura M.T."/>
            <person name="Romanchuk A."/>
            <person name="Chang J.H."/>
            <person name="Mukhtar M.S."/>
            <person name="Cherkis K."/>
            <person name="Roach J."/>
            <person name="Grant S.R."/>
            <person name="Jones C.D."/>
            <person name="Dangl J.L."/>
        </authorList>
    </citation>
    <scope>NUCLEOTIDE SEQUENCE [LARGE SCALE GENOMIC DNA]</scope>
    <source>
        <strain evidence="1 2">M301315</strain>
    </source>
</reference>
<evidence type="ECO:0000313" key="2">
    <source>
        <dbReference type="Proteomes" id="UP000006426"/>
    </source>
</evidence>
<dbReference type="Proteomes" id="UP000006426">
    <property type="component" value="Plasmid pmppla107"/>
</dbReference>
<gene>
    <name evidence="1" type="ORF">PLA107_032270</name>
</gene>
<keyword evidence="1" id="KW-0614">Plasmid</keyword>
<dbReference type="AlphaFoldDB" id="A0AAD0V9M0"/>
<accession>A0AAD0V9M0</accession>
<geneLocation type="plasmid" evidence="2">
    <name>pmppla107</name>
</geneLocation>
<dbReference type="RefSeq" id="WP_044298810.1">
    <property type="nucleotide sequence ID" value="NZ_CP031226.1"/>
</dbReference>
<name>A0AAD0V9M0_PSEAV</name>
<proteinExistence type="predicted"/>
<protein>
    <submittedName>
        <fullName evidence="1">Uncharacterized protein</fullName>
    </submittedName>
</protein>
<evidence type="ECO:0000313" key="1">
    <source>
        <dbReference type="EMBL" id="AXH59903.1"/>
    </source>
</evidence>
<dbReference type="EMBL" id="CP031226">
    <property type="protein sequence ID" value="AXH59903.1"/>
    <property type="molecule type" value="Genomic_DNA"/>
</dbReference>
<organism evidence="1 2">
    <name type="scientific">Pseudomonas amygdali pv. lachrymans str. M301315</name>
    <dbReference type="NCBI Taxonomy" id="629260"/>
    <lineage>
        <taxon>Bacteria</taxon>
        <taxon>Pseudomonadati</taxon>
        <taxon>Pseudomonadota</taxon>
        <taxon>Gammaproteobacteria</taxon>
        <taxon>Pseudomonadales</taxon>
        <taxon>Pseudomonadaceae</taxon>
        <taxon>Pseudomonas</taxon>
        <taxon>Pseudomonas amygdali</taxon>
    </lineage>
</organism>